<dbReference type="InterPro" id="IPR001789">
    <property type="entry name" value="Sig_transdc_resp-reg_receiver"/>
</dbReference>
<dbReference type="GO" id="GO:0000976">
    <property type="term" value="F:transcription cis-regulatory region binding"/>
    <property type="evidence" value="ECO:0007669"/>
    <property type="project" value="TreeGrafter"/>
</dbReference>
<evidence type="ECO:0000256" key="1">
    <source>
        <dbReference type="ARBA" id="ARBA00022553"/>
    </source>
</evidence>
<keyword evidence="2" id="KW-0902">Two-component regulatory system</keyword>
<dbReference type="SMART" id="SM00862">
    <property type="entry name" value="Trans_reg_C"/>
    <property type="match status" value="1"/>
</dbReference>
<dbReference type="GO" id="GO:0005829">
    <property type="term" value="C:cytosol"/>
    <property type="evidence" value="ECO:0007669"/>
    <property type="project" value="TreeGrafter"/>
</dbReference>
<dbReference type="EMBL" id="AECV01000001">
    <property type="protein sequence ID" value="EFW30522.1"/>
    <property type="molecule type" value="Genomic_DNA"/>
</dbReference>
<evidence type="ECO:0000259" key="8">
    <source>
        <dbReference type="PROSITE" id="PS50110"/>
    </source>
</evidence>
<feature type="domain" description="OmpR/PhoB-type" evidence="9">
    <location>
        <begin position="131"/>
        <end position="229"/>
    </location>
</feature>
<keyword evidence="1 6" id="KW-0597">Phosphoprotein</keyword>
<evidence type="ECO:0000256" key="7">
    <source>
        <dbReference type="PROSITE-ProRule" id="PRU01091"/>
    </source>
</evidence>
<dbReference type="InterPro" id="IPR016032">
    <property type="entry name" value="Sig_transdc_resp-reg_C-effctor"/>
</dbReference>
<evidence type="ECO:0000256" key="5">
    <source>
        <dbReference type="ARBA" id="ARBA00023163"/>
    </source>
</evidence>
<protein>
    <submittedName>
        <fullName evidence="10">Response regulator receiver domain protein</fullName>
    </submittedName>
</protein>
<dbReference type="Pfam" id="PF00486">
    <property type="entry name" value="Trans_reg_C"/>
    <property type="match status" value="1"/>
</dbReference>
<dbReference type="InterPro" id="IPR011006">
    <property type="entry name" value="CheY-like_superfamily"/>
</dbReference>
<feature type="domain" description="Response regulatory" evidence="8">
    <location>
        <begin position="8"/>
        <end position="122"/>
    </location>
</feature>
<dbReference type="InterPro" id="IPR036388">
    <property type="entry name" value="WH-like_DNA-bd_sf"/>
</dbReference>
<evidence type="ECO:0000256" key="6">
    <source>
        <dbReference type="PROSITE-ProRule" id="PRU00169"/>
    </source>
</evidence>
<accession>E7MZK8</accession>
<organism evidence="10 11">
    <name type="scientific">Selenomonas artemidis F0399</name>
    <dbReference type="NCBI Taxonomy" id="749551"/>
    <lineage>
        <taxon>Bacteria</taxon>
        <taxon>Bacillati</taxon>
        <taxon>Bacillota</taxon>
        <taxon>Negativicutes</taxon>
        <taxon>Selenomonadales</taxon>
        <taxon>Selenomonadaceae</taxon>
        <taxon>Selenomonas</taxon>
    </lineage>
</organism>
<dbReference type="AlphaFoldDB" id="E7MZK8"/>
<dbReference type="SMART" id="SM00448">
    <property type="entry name" value="REC"/>
    <property type="match status" value="1"/>
</dbReference>
<feature type="modified residue" description="4-aspartylphosphate" evidence="6">
    <location>
        <position position="57"/>
    </location>
</feature>
<dbReference type="Gene3D" id="6.10.250.690">
    <property type="match status" value="1"/>
</dbReference>
<dbReference type="PANTHER" id="PTHR48111:SF22">
    <property type="entry name" value="REGULATOR OF RPOS"/>
    <property type="match status" value="1"/>
</dbReference>
<keyword evidence="4 7" id="KW-0238">DNA-binding</keyword>
<reference evidence="10 11" key="1">
    <citation type="submission" date="2010-08" db="EMBL/GenBank/DDBJ databases">
        <authorList>
            <person name="Weinstock G."/>
            <person name="Sodergren E."/>
            <person name="Clifton S."/>
            <person name="Fulton L."/>
            <person name="Fulton B."/>
            <person name="Courtney L."/>
            <person name="Fronick C."/>
            <person name="Harrison M."/>
            <person name="Strong C."/>
            <person name="Farmer C."/>
            <person name="Delahaunty K."/>
            <person name="Markovic C."/>
            <person name="Hall O."/>
            <person name="Minx P."/>
            <person name="Tomlinson C."/>
            <person name="Mitreva M."/>
            <person name="Hou S."/>
            <person name="Chen J."/>
            <person name="Wollam A."/>
            <person name="Pepin K.H."/>
            <person name="Johnson M."/>
            <person name="Bhonagiri V."/>
            <person name="Zhang X."/>
            <person name="Suruliraj S."/>
            <person name="Warren W."/>
            <person name="Chinwalla A."/>
            <person name="Mardis E.R."/>
            <person name="Wilson R.K."/>
        </authorList>
    </citation>
    <scope>NUCLEOTIDE SEQUENCE [LARGE SCALE GENOMIC DNA]</scope>
    <source>
        <strain evidence="10 11">F0399</strain>
    </source>
</reference>
<dbReference type="Gene3D" id="1.10.10.10">
    <property type="entry name" value="Winged helix-like DNA-binding domain superfamily/Winged helix DNA-binding domain"/>
    <property type="match status" value="1"/>
</dbReference>
<gene>
    <name evidence="10" type="ORF">HMPREF9555_00150</name>
</gene>
<keyword evidence="3" id="KW-0805">Transcription regulation</keyword>
<dbReference type="Pfam" id="PF00072">
    <property type="entry name" value="Response_reg"/>
    <property type="match status" value="1"/>
</dbReference>
<sequence>MPEDDIMRVLLAEDDLRLGKLIQYMLEQNDITVEWVTNGDDIYEYATYTEYDILILDWMMPGENGVDACARLRKSGYDRAILMLTARDSVEDRVTGLDAGADDYLVKPFEFSELLARLRALGRRSTQKIQHEVDEIGGFRLNRTANILEKNGKMIQLSPREFQLFDLLAQNIGIVVPRDIILDRIWGLESDVSSNNIDSYMKMLRKKLDAASEGEAIKTIRGVGYKLEASH</sequence>
<dbReference type="PROSITE" id="PS51755">
    <property type="entry name" value="OMPR_PHOB"/>
    <property type="match status" value="1"/>
</dbReference>
<evidence type="ECO:0000259" key="9">
    <source>
        <dbReference type="PROSITE" id="PS51755"/>
    </source>
</evidence>
<dbReference type="Gene3D" id="3.40.50.2300">
    <property type="match status" value="1"/>
</dbReference>
<dbReference type="PROSITE" id="PS50110">
    <property type="entry name" value="RESPONSE_REGULATORY"/>
    <property type="match status" value="1"/>
</dbReference>
<dbReference type="GO" id="GO:0006355">
    <property type="term" value="P:regulation of DNA-templated transcription"/>
    <property type="evidence" value="ECO:0007669"/>
    <property type="project" value="InterPro"/>
</dbReference>
<dbReference type="SUPFAM" id="SSF46894">
    <property type="entry name" value="C-terminal effector domain of the bipartite response regulators"/>
    <property type="match status" value="1"/>
</dbReference>
<dbReference type="GO" id="GO:0000156">
    <property type="term" value="F:phosphorelay response regulator activity"/>
    <property type="evidence" value="ECO:0007669"/>
    <property type="project" value="TreeGrafter"/>
</dbReference>
<dbReference type="PANTHER" id="PTHR48111">
    <property type="entry name" value="REGULATOR OF RPOS"/>
    <property type="match status" value="1"/>
</dbReference>
<keyword evidence="5" id="KW-0804">Transcription</keyword>
<dbReference type="InterPro" id="IPR001867">
    <property type="entry name" value="OmpR/PhoB-type_DNA-bd"/>
</dbReference>
<comment type="caution">
    <text evidence="10">The sequence shown here is derived from an EMBL/GenBank/DDBJ whole genome shotgun (WGS) entry which is preliminary data.</text>
</comment>
<feature type="DNA-binding region" description="OmpR/PhoB-type" evidence="7">
    <location>
        <begin position="131"/>
        <end position="229"/>
    </location>
</feature>
<dbReference type="GO" id="GO:0032993">
    <property type="term" value="C:protein-DNA complex"/>
    <property type="evidence" value="ECO:0007669"/>
    <property type="project" value="TreeGrafter"/>
</dbReference>
<evidence type="ECO:0000256" key="4">
    <source>
        <dbReference type="ARBA" id="ARBA00023125"/>
    </source>
</evidence>
<dbReference type="SUPFAM" id="SSF52172">
    <property type="entry name" value="CheY-like"/>
    <property type="match status" value="1"/>
</dbReference>
<evidence type="ECO:0000256" key="2">
    <source>
        <dbReference type="ARBA" id="ARBA00023012"/>
    </source>
</evidence>
<dbReference type="Proteomes" id="UP000004633">
    <property type="component" value="Unassembled WGS sequence"/>
</dbReference>
<dbReference type="CDD" id="cd17624">
    <property type="entry name" value="REC_OmpR_PmrA-like"/>
    <property type="match status" value="1"/>
</dbReference>
<name>E7MZK8_9FIRM</name>
<evidence type="ECO:0000313" key="11">
    <source>
        <dbReference type="Proteomes" id="UP000004633"/>
    </source>
</evidence>
<dbReference type="InterPro" id="IPR039420">
    <property type="entry name" value="WalR-like"/>
</dbReference>
<dbReference type="CDD" id="cd00383">
    <property type="entry name" value="trans_reg_C"/>
    <property type="match status" value="1"/>
</dbReference>
<keyword evidence="11" id="KW-1185">Reference proteome</keyword>
<evidence type="ECO:0000256" key="3">
    <source>
        <dbReference type="ARBA" id="ARBA00023015"/>
    </source>
</evidence>
<dbReference type="STRING" id="749551.HMPREF9555_00150"/>
<dbReference type="HOGENOM" id="CLU_000445_30_1_9"/>
<evidence type="ECO:0000313" key="10">
    <source>
        <dbReference type="EMBL" id="EFW30522.1"/>
    </source>
</evidence>
<proteinExistence type="predicted"/>